<dbReference type="AlphaFoldDB" id="A0AAW1HUJ7"/>
<dbReference type="Proteomes" id="UP001458880">
    <property type="component" value="Unassembled WGS sequence"/>
</dbReference>
<name>A0AAW1HUJ7_POPJA</name>
<reference evidence="2 3" key="1">
    <citation type="journal article" date="2024" name="BMC Genomics">
        <title>De novo assembly and annotation of Popillia japonica's genome with initial clues to its potential as an invasive pest.</title>
        <authorList>
            <person name="Cucini C."/>
            <person name="Boschi S."/>
            <person name="Funari R."/>
            <person name="Cardaioli E."/>
            <person name="Iannotti N."/>
            <person name="Marturano G."/>
            <person name="Paoli F."/>
            <person name="Bruttini M."/>
            <person name="Carapelli A."/>
            <person name="Frati F."/>
            <person name="Nardi F."/>
        </authorList>
    </citation>
    <scope>NUCLEOTIDE SEQUENCE [LARGE SCALE GENOMIC DNA]</scope>
    <source>
        <strain evidence="2">DMR45628</strain>
    </source>
</reference>
<feature type="region of interest" description="Disordered" evidence="1">
    <location>
        <begin position="33"/>
        <end position="72"/>
    </location>
</feature>
<keyword evidence="3" id="KW-1185">Reference proteome</keyword>
<dbReference type="EMBL" id="JASPKY010000920">
    <property type="protein sequence ID" value="KAK9680235.1"/>
    <property type="molecule type" value="Genomic_DNA"/>
</dbReference>
<accession>A0AAW1HUJ7</accession>
<protein>
    <submittedName>
        <fullName evidence="2">Uncharacterized protein</fullName>
    </submittedName>
</protein>
<sequence length="88" mass="10009">MSKQADRNRPLTNAELEDVAAKFWDSDNTDISDSEIEISSHGTDTSDSSEEFEENNAEMRVYESSSDDSGEILDNARKTYYYGKNKKK</sequence>
<feature type="compositionally biased region" description="Acidic residues" evidence="1">
    <location>
        <begin position="47"/>
        <end position="56"/>
    </location>
</feature>
<evidence type="ECO:0000313" key="2">
    <source>
        <dbReference type="EMBL" id="KAK9680235.1"/>
    </source>
</evidence>
<proteinExistence type="predicted"/>
<evidence type="ECO:0000313" key="3">
    <source>
        <dbReference type="Proteomes" id="UP001458880"/>
    </source>
</evidence>
<evidence type="ECO:0000256" key="1">
    <source>
        <dbReference type="SAM" id="MobiDB-lite"/>
    </source>
</evidence>
<comment type="caution">
    <text evidence="2">The sequence shown here is derived from an EMBL/GenBank/DDBJ whole genome shotgun (WGS) entry which is preliminary data.</text>
</comment>
<gene>
    <name evidence="2" type="ORF">QE152_g39253</name>
</gene>
<organism evidence="2 3">
    <name type="scientific">Popillia japonica</name>
    <name type="common">Japanese beetle</name>
    <dbReference type="NCBI Taxonomy" id="7064"/>
    <lineage>
        <taxon>Eukaryota</taxon>
        <taxon>Metazoa</taxon>
        <taxon>Ecdysozoa</taxon>
        <taxon>Arthropoda</taxon>
        <taxon>Hexapoda</taxon>
        <taxon>Insecta</taxon>
        <taxon>Pterygota</taxon>
        <taxon>Neoptera</taxon>
        <taxon>Endopterygota</taxon>
        <taxon>Coleoptera</taxon>
        <taxon>Polyphaga</taxon>
        <taxon>Scarabaeiformia</taxon>
        <taxon>Scarabaeidae</taxon>
        <taxon>Rutelinae</taxon>
        <taxon>Popillia</taxon>
    </lineage>
</organism>